<feature type="compositionally biased region" description="Basic residues" evidence="1">
    <location>
        <begin position="112"/>
        <end position="123"/>
    </location>
</feature>
<name>A0A3D9BZR2_9RHOB</name>
<feature type="region of interest" description="Disordered" evidence="1">
    <location>
        <begin position="111"/>
        <end position="166"/>
    </location>
</feature>
<dbReference type="OrthoDB" id="9808959at2"/>
<feature type="compositionally biased region" description="Low complexity" evidence="1">
    <location>
        <begin position="142"/>
        <end position="153"/>
    </location>
</feature>
<feature type="domain" description="Bro-N" evidence="2">
    <location>
        <begin position="1"/>
        <end position="85"/>
    </location>
</feature>
<dbReference type="PROSITE" id="PS51750">
    <property type="entry name" value="BRO_N"/>
    <property type="match status" value="1"/>
</dbReference>
<comment type="caution">
    <text evidence="3">The sequence shown here is derived from an EMBL/GenBank/DDBJ whole genome shotgun (WGS) entry which is preliminary data.</text>
</comment>
<proteinExistence type="predicted"/>
<evidence type="ECO:0000313" key="3">
    <source>
        <dbReference type="EMBL" id="REC58984.1"/>
    </source>
</evidence>
<evidence type="ECO:0000259" key="2">
    <source>
        <dbReference type="PROSITE" id="PS51750"/>
    </source>
</evidence>
<organism evidence="3 4">
    <name type="scientific">Rhodosalinus sediminis</name>
    <dbReference type="NCBI Taxonomy" id="1940533"/>
    <lineage>
        <taxon>Bacteria</taxon>
        <taxon>Pseudomonadati</taxon>
        <taxon>Pseudomonadota</taxon>
        <taxon>Alphaproteobacteria</taxon>
        <taxon>Rhodobacterales</taxon>
        <taxon>Paracoccaceae</taxon>
        <taxon>Rhodosalinus</taxon>
    </lineage>
</organism>
<evidence type="ECO:0000313" key="4">
    <source>
        <dbReference type="Proteomes" id="UP000257131"/>
    </source>
</evidence>
<gene>
    <name evidence="3" type="ORF">DRV84_01850</name>
</gene>
<dbReference type="InterPro" id="IPR003497">
    <property type="entry name" value="BRO_N_domain"/>
</dbReference>
<dbReference type="AlphaFoldDB" id="A0A3D9BZR2"/>
<evidence type="ECO:0000256" key="1">
    <source>
        <dbReference type="SAM" id="MobiDB-lite"/>
    </source>
</evidence>
<dbReference type="EMBL" id="QOHR01000001">
    <property type="protein sequence ID" value="REC58984.1"/>
    <property type="molecule type" value="Genomic_DNA"/>
</dbReference>
<reference evidence="3 4" key="1">
    <citation type="journal article" date="2017" name="Int. J. Syst. Evol. Microbiol.">
        <title>Rhodosalinus sediminis gen. nov., sp. nov., isolated from marine saltern.</title>
        <authorList>
            <person name="Guo L.Y."/>
            <person name="Ling S.K."/>
            <person name="Li C.M."/>
            <person name="Chen G.J."/>
            <person name="Du Z.J."/>
        </authorList>
    </citation>
    <scope>NUCLEOTIDE SEQUENCE [LARGE SCALE GENOMIC DNA]</scope>
    <source>
        <strain evidence="3 4">WDN1C137</strain>
    </source>
</reference>
<accession>A0A3D9BZR2</accession>
<protein>
    <submittedName>
        <fullName evidence="3">BRO family protein</fullName>
    </submittedName>
</protein>
<keyword evidence="4" id="KW-1185">Reference proteome</keyword>
<dbReference type="SMART" id="SM01040">
    <property type="entry name" value="Bro-N"/>
    <property type="match status" value="1"/>
</dbReference>
<dbReference type="Pfam" id="PF02498">
    <property type="entry name" value="Bro-N"/>
    <property type="match status" value="1"/>
</dbReference>
<sequence length="166" mass="18741">MCDLLGISQPGVVAKRRLDPEDRRHVFQTELSKVTSNHVSFPNRGMLCVNETGIYDLIGASRKPAARAFRKWVNGTVLPAIRKDGGYVRGEENFETEEDIMALSLRAMEMPRKKRQERKKKHQLGSMPRMVTASHRRRADPRTVVPTVVPAAPVDRDSRPLLPSPC</sequence>
<dbReference type="Proteomes" id="UP000257131">
    <property type="component" value="Unassembled WGS sequence"/>
</dbReference>